<dbReference type="SUPFAM" id="SSF47095">
    <property type="entry name" value="HMG-box"/>
    <property type="match status" value="1"/>
</dbReference>
<feature type="domain" description="HMG box" evidence="3">
    <location>
        <begin position="48"/>
        <end position="104"/>
    </location>
</feature>
<evidence type="ECO:0000256" key="2">
    <source>
        <dbReference type="SAM" id="MobiDB-lite"/>
    </source>
</evidence>
<feature type="region of interest" description="Disordered" evidence="2">
    <location>
        <begin position="255"/>
        <end position="285"/>
    </location>
</feature>
<gene>
    <name evidence="4" type="ORF">AXG93_2145s1280</name>
</gene>
<dbReference type="SMART" id="SM00398">
    <property type="entry name" value="HMG"/>
    <property type="match status" value="1"/>
</dbReference>
<dbReference type="CDD" id="cd00084">
    <property type="entry name" value="HMG-box_SF"/>
    <property type="match status" value="1"/>
</dbReference>
<evidence type="ECO:0000313" key="5">
    <source>
        <dbReference type="Proteomes" id="UP000077202"/>
    </source>
</evidence>
<keyword evidence="1" id="KW-0539">Nucleus</keyword>
<evidence type="ECO:0000259" key="3">
    <source>
        <dbReference type="PROSITE" id="PS50118"/>
    </source>
</evidence>
<dbReference type="Gene3D" id="1.10.30.10">
    <property type="entry name" value="High mobility group box domain"/>
    <property type="match status" value="1"/>
</dbReference>
<dbReference type="PROSITE" id="PS50118">
    <property type="entry name" value="HMG_BOX_2"/>
    <property type="match status" value="1"/>
</dbReference>
<dbReference type="PANTHER" id="PTHR34682:SF1">
    <property type="entry name" value="PROTEIN METABOLIC NETWORK MODULATOR 1"/>
    <property type="match status" value="1"/>
</dbReference>
<dbReference type="InterPro" id="IPR036910">
    <property type="entry name" value="HMG_box_dom_sf"/>
</dbReference>
<keyword evidence="5" id="KW-1185">Reference proteome</keyword>
<feature type="region of interest" description="Disordered" evidence="2">
    <location>
        <begin position="106"/>
        <end position="185"/>
    </location>
</feature>
<dbReference type="PANTHER" id="PTHR34682">
    <property type="entry name" value="AT HOOK MOTIF-CONTAINING PROTEIN"/>
    <property type="match status" value="1"/>
</dbReference>
<dbReference type="EMBL" id="LVLJ01002289">
    <property type="protein sequence ID" value="OAE25829.1"/>
    <property type="molecule type" value="Genomic_DNA"/>
</dbReference>
<keyword evidence="1" id="KW-0238">DNA-binding</keyword>
<organism evidence="4 5">
    <name type="scientific">Marchantia polymorpha subsp. ruderalis</name>
    <dbReference type="NCBI Taxonomy" id="1480154"/>
    <lineage>
        <taxon>Eukaryota</taxon>
        <taxon>Viridiplantae</taxon>
        <taxon>Streptophyta</taxon>
        <taxon>Embryophyta</taxon>
        <taxon>Marchantiophyta</taxon>
        <taxon>Marchantiopsida</taxon>
        <taxon>Marchantiidae</taxon>
        <taxon>Marchantiales</taxon>
        <taxon>Marchantiaceae</taxon>
        <taxon>Marchantia</taxon>
    </lineage>
</organism>
<dbReference type="InterPro" id="IPR045881">
    <property type="entry name" value="MNM1-like"/>
</dbReference>
<sequence>MLLLLLVGTSVKDDGQAIVMEEQAATIIISDVPEEKKVPAEKEGSVGKLVKLRAFNLFASKIRDTIKDENPVANGHEIKRIVGQKWAKLGNQDKQEYIDVAQNETDLLGQMPVDPNAPKRRRRRRTKAEIELDDGSGFPKKRRGRPRKNGDAMRGEVSNGTVPSNGDGQPKRRRMRKQGDASGKAVDPAFVGKCVSGTVDGSFDAGYLVTVRVGDTDMVFRGVLFEPSIAMPPNNTNDVAPNVKLVRRNDGIVFPSTGPMHSSSGPASSSKQMLGGPMHSAGTVV</sequence>
<dbReference type="InterPro" id="IPR009071">
    <property type="entry name" value="HMG_box_dom"/>
</dbReference>
<dbReference type="Proteomes" id="UP000077202">
    <property type="component" value="Unassembled WGS sequence"/>
</dbReference>
<accession>A0A176VYE2</accession>
<evidence type="ECO:0000313" key="4">
    <source>
        <dbReference type="EMBL" id="OAE25829.1"/>
    </source>
</evidence>
<dbReference type="GO" id="GO:0005634">
    <property type="term" value="C:nucleus"/>
    <property type="evidence" value="ECO:0007669"/>
    <property type="project" value="UniProtKB-UniRule"/>
</dbReference>
<dbReference type="Pfam" id="PF00505">
    <property type="entry name" value="HMG_box"/>
    <property type="match status" value="1"/>
</dbReference>
<proteinExistence type="predicted"/>
<feature type="compositionally biased region" description="Polar residues" evidence="2">
    <location>
        <begin position="158"/>
        <end position="167"/>
    </location>
</feature>
<dbReference type="AlphaFoldDB" id="A0A176VYE2"/>
<feature type="DNA-binding region" description="HMG box" evidence="1">
    <location>
        <begin position="48"/>
        <end position="104"/>
    </location>
</feature>
<comment type="caution">
    <text evidence="4">The sequence shown here is derived from an EMBL/GenBank/DDBJ whole genome shotgun (WGS) entry which is preliminary data.</text>
</comment>
<reference evidence="4" key="1">
    <citation type="submission" date="2016-03" db="EMBL/GenBank/DDBJ databases">
        <title>Mechanisms controlling the formation of the plant cell surface in tip-growing cells are functionally conserved among land plants.</title>
        <authorList>
            <person name="Honkanen S."/>
            <person name="Jones V.A."/>
            <person name="Morieri G."/>
            <person name="Champion C."/>
            <person name="Hetherington A.J."/>
            <person name="Kelly S."/>
            <person name="Saint-Marcoux D."/>
            <person name="Proust H."/>
            <person name="Prescott H."/>
            <person name="Dolan L."/>
        </authorList>
    </citation>
    <scope>NUCLEOTIDE SEQUENCE [LARGE SCALE GENOMIC DNA]</scope>
    <source>
        <tissue evidence="4">Whole gametophyte</tissue>
    </source>
</reference>
<name>A0A176VYE2_MARPO</name>
<protein>
    <recommendedName>
        <fullName evidence="3">HMG box domain-containing protein</fullName>
    </recommendedName>
</protein>
<evidence type="ECO:0000256" key="1">
    <source>
        <dbReference type="PROSITE-ProRule" id="PRU00267"/>
    </source>
</evidence>
<dbReference type="GO" id="GO:0003677">
    <property type="term" value="F:DNA binding"/>
    <property type="evidence" value="ECO:0007669"/>
    <property type="project" value="UniProtKB-UniRule"/>
</dbReference>